<dbReference type="Gene3D" id="1.10.1760.20">
    <property type="match status" value="1"/>
</dbReference>
<reference evidence="2" key="2">
    <citation type="submission" date="2021-04" db="EMBL/GenBank/DDBJ databases">
        <authorList>
            <person name="Gilroy R."/>
        </authorList>
    </citation>
    <scope>NUCLEOTIDE SEQUENCE</scope>
    <source>
        <strain evidence="2">ChiHjej13B12-752</strain>
    </source>
</reference>
<dbReference type="PIRSF" id="PIRSF024534">
    <property type="entry name" value="ThiW"/>
    <property type="match status" value="1"/>
</dbReference>
<feature type="transmembrane region" description="Helical" evidence="1">
    <location>
        <begin position="6"/>
        <end position="24"/>
    </location>
</feature>
<name>A0A9D1QF03_9STAP</name>
<keyword evidence="1" id="KW-1133">Transmembrane helix</keyword>
<comment type="caution">
    <text evidence="2">The sequence shown here is derived from an EMBL/GenBank/DDBJ whole genome shotgun (WGS) entry which is preliminary data.</text>
</comment>
<dbReference type="AlphaFoldDB" id="A0A9D1QF03"/>
<feature type="transmembrane region" description="Helical" evidence="1">
    <location>
        <begin position="62"/>
        <end position="86"/>
    </location>
</feature>
<feature type="transmembrane region" description="Helical" evidence="1">
    <location>
        <begin position="98"/>
        <end position="118"/>
    </location>
</feature>
<dbReference type="EMBL" id="DXHR01000003">
    <property type="protein sequence ID" value="HIW11917.1"/>
    <property type="molecule type" value="Genomic_DNA"/>
</dbReference>
<evidence type="ECO:0000313" key="3">
    <source>
        <dbReference type="Proteomes" id="UP000823989"/>
    </source>
</evidence>
<dbReference type="InterPro" id="IPR012652">
    <property type="entry name" value="ThiW"/>
</dbReference>
<keyword evidence="1" id="KW-0812">Transmembrane</keyword>
<reference evidence="2" key="1">
    <citation type="journal article" date="2021" name="PeerJ">
        <title>Extensive microbial diversity within the chicken gut microbiome revealed by metagenomics and culture.</title>
        <authorList>
            <person name="Gilroy R."/>
            <person name="Ravi A."/>
            <person name="Getino M."/>
            <person name="Pursley I."/>
            <person name="Horton D.L."/>
            <person name="Alikhan N.F."/>
            <person name="Baker D."/>
            <person name="Gharbi K."/>
            <person name="Hall N."/>
            <person name="Watson M."/>
            <person name="Adriaenssens E.M."/>
            <person name="Foster-Nyarko E."/>
            <person name="Jarju S."/>
            <person name="Secka A."/>
            <person name="Antonio M."/>
            <person name="Oren A."/>
            <person name="Chaudhuri R.R."/>
            <person name="La Ragione R."/>
            <person name="Hildebrand F."/>
            <person name="Pallen M.J."/>
        </authorList>
    </citation>
    <scope>NUCLEOTIDE SEQUENCE</scope>
    <source>
        <strain evidence="2">ChiHjej13B12-752</strain>
    </source>
</reference>
<dbReference type="Pfam" id="PF09512">
    <property type="entry name" value="ThiW"/>
    <property type="match status" value="1"/>
</dbReference>
<evidence type="ECO:0000313" key="2">
    <source>
        <dbReference type="EMBL" id="HIW11917.1"/>
    </source>
</evidence>
<gene>
    <name evidence="2" type="primary">thiW</name>
    <name evidence="2" type="ORF">H9891_01925</name>
</gene>
<sequence length="165" mass="17884">MTRKLTLTGVFTALNVVLGMFIIIPMGPVRAAPVQHLINVISVVFTGPWGIVQAFLSSTIRILMGTGSPFAYPGSMAGALLAWLFYRRFRKLSTAAAGEVIGTGVFGSIATLPIIMVIGLELEFFYVLAPAFILSSLIGALISWILLGQLEKKGILDRFNNERRP</sequence>
<proteinExistence type="predicted"/>
<protein>
    <submittedName>
        <fullName evidence="2">Energy coupling factor transporter S component ThiW</fullName>
    </submittedName>
</protein>
<dbReference type="NCBIfam" id="TIGR02359">
    <property type="entry name" value="thiW"/>
    <property type="match status" value="1"/>
</dbReference>
<accession>A0A9D1QF03</accession>
<feature type="transmembrane region" description="Helical" evidence="1">
    <location>
        <begin position="124"/>
        <end position="147"/>
    </location>
</feature>
<evidence type="ECO:0000256" key="1">
    <source>
        <dbReference type="SAM" id="Phobius"/>
    </source>
</evidence>
<organism evidence="2 3">
    <name type="scientific">Candidatus Salinicoccus stercoripullorum</name>
    <dbReference type="NCBI Taxonomy" id="2838756"/>
    <lineage>
        <taxon>Bacteria</taxon>
        <taxon>Bacillati</taxon>
        <taxon>Bacillota</taxon>
        <taxon>Bacilli</taxon>
        <taxon>Bacillales</taxon>
        <taxon>Staphylococcaceae</taxon>
        <taxon>Salinicoccus</taxon>
    </lineage>
</organism>
<keyword evidence="1" id="KW-0472">Membrane</keyword>
<dbReference type="Proteomes" id="UP000823989">
    <property type="component" value="Unassembled WGS sequence"/>
</dbReference>